<sequence>MSGVKFVGGGKSDSKRNLTAAYSIPKQVQQELEIGAEEDHLKDRLVAKTAYARESDYQRQRFDLKLEQDAVSKRPLEDVDSVAGKDEGSKKAKVSRWDVASIKSGDNEISKLDQGTMVVPKKSRWDLEAGYQMPKSSSKAATDELSRELVTEVPGVGDLQFFKPSDKAHFGELLLQKPELSEEEDKDRQFLRILLRIKNAKPQVRKTAMRALRDRAAHFGAPRIFNRVLPILMDRSLEDQERHLMIKVVDRIMTQLGDLVKPYTHRIITVIAPTLIDEDQVTREIGREIISRLAQAVGLFEIITTVRSDIDHQDEYVRNITSRVLALVAKSLGVSNLVPFLRAVCRSKKSWRARHTGMKTIQQIGVIMGIGILPYLQSLVECISESLSDEQLQVRIATAQCIASLAQSTHPYGIDTFNVVLEPLWRGIKTHRGKSLASFLRALAYLIALMDEEYAGYYTQEMMRIVRREFQSPDDEMKKAVLLVLQKCCAAGGLTFKQVKEEIMPDFFRSFWSRRTALDRQISRLVVYTTIVLSERSGTAYSISKLLDPLRDESEPLRVMAVRTIGRIMKQYGSQDIDQRLETRLIDGLLIAFQEQSNEDRAILQGFGAVIECLDVRMQPYLPPLVSTVLEHLKHKSPVVRQHAAELCAMMVQAIYHCGELSMLNKLNIILYESLGEVYPEVLGAIIGAMSQIVGCIDFEKLQPPPNQILPNLTPILRNRHRRVQLNCIVFVGRIAEKGPESVPPKEWMRICFELLEMLKSPTKSIRRAANASFGAIAKTIGPQDVLVALLNNLKVQERQLRVCTAVAIGIVAETCGPITVIPAIMNEYKTPETNVQNGVLKALTFMFEYIGDMSKNFIYATVPLLQDALTDRDLVHRQTAATVIRHLALNCMGKGYEDAFLHLWNLLVPNVFETSPHVIVRIVEGIEALRFALGPGIALNYVWAGLFHPAKNVRKAFWNLYNNTYVQCPDSMVAYYPSFDEGSGQKVEELDIVI</sequence>
<feature type="domain" description="TOG" evidence="10">
    <location>
        <begin position="570"/>
        <end position="807"/>
    </location>
</feature>
<evidence type="ECO:0000256" key="4">
    <source>
        <dbReference type="ARBA" id="ARBA00022728"/>
    </source>
</evidence>
<evidence type="ECO:0000256" key="6">
    <source>
        <dbReference type="ARBA" id="ARBA00023187"/>
    </source>
</evidence>
<dbReference type="GeneID" id="34687577"/>
<evidence type="ECO:0000313" key="12">
    <source>
        <dbReference type="Proteomes" id="UP000054304"/>
    </source>
</evidence>
<dbReference type="InterPro" id="IPR016024">
    <property type="entry name" value="ARM-type_fold"/>
</dbReference>
<reference evidence="11 12" key="1">
    <citation type="submission" date="2014-12" db="EMBL/GenBank/DDBJ databases">
        <authorList>
            <person name="Neuveglise Cecile"/>
        </authorList>
    </citation>
    <scope>NUCLEOTIDE SEQUENCE [LARGE SCALE GENOMIC DNA]</scope>
    <source>
        <strain evidence="11 12">CBS 12615</strain>
    </source>
</reference>
<feature type="repeat" description="HEAT" evidence="9">
    <location>
        <begin position="379"/>
        <end position="417"/>
    </location>
</feature>
<dbReference type="OrthoDB" id="438939at2759"/>
<evidence type="ECO:0000256" key="9">
    <source>
        <dbReference type="PROSITE-ProRule" id="PRU00103"/>
    </source>
</evidence>
<evidence type="ECO:0000256" key="3">
    <source>
        <dbReference type="ARBA" id="ARBA00022664"/>
    </source>
</evidence>
<evidence type="ECO:0000313" key="11">
    <source>
        <dbReference type="EMBL" id="CEP64049.1"/>
    </source>
</evidence>
<dbReference type="Proteomes" id="UP000054304">
    <property type="component" value="Unassembled WGS sequence"/>
</dbReference>
<keyword evidence="3" id="KW-0507">mRNA processing</keyword>
<dbReference type="EMBL" id="LN736369">
    <property type="protein sequence ID" value="CEP64049.1"/>
    <property type="molecule type" value="Genomic_DNA"/>
</dbReference>
<dbReference type="STRING" id="1245769.A0A0C7N1Q8"/>
<dbReference type="GO" id="GO:0000245">
    <property type="term" value="P:spliceosomal complex assembly"/>
    <property type="evidence" value="ECO:0007669"/>
    <property type="project" value="EnsemblFungi"/>
</dbReference>
<gene>
    <name evidence="11" type="ORF">LALA0_S10e01068g</name>
</gene>
<keyword evidence="7" id="KW-0539">Nucleus</keyword>
<dbReference type="GO" id="GO:0003729">
    <property type="term" value="F:mRNA binding"/>
    <property type="evidence" value="ECO:0007669"/>
    <property type="project" value="EnsemblFungi"/>
</dbReference>
<comment type="similarity">
    <text evidence="8">Belongs to the phosphatase 2A regulatory subunit A family.</text>
</comment>
<dbReference type="InterPro" id="IPR011989">
    <property type="entry name" value="ARM-like"/>
</dbReference>
<dbReference type="PROSITE" id="PS50077">
    <property type="entry name" value="HEAT_REPEAT"/>
    <property type="match status" value="1"/>
</dbReference>
<keyword evidence="12" id="KW-1185">Reference proteome</keyword>
<dbReference type="GO" id="GO:0000974">
    <property type="term" value="C:Prp19 complex"/>
    <property type="evidence" value="ECO:0007669"/>
    <property type="project" value="EnsemblFungi"/>
</dbReference>
<protein>
    <submittedName>
        <fullName evidence="11">LALA0S10e01068g1_1</fullName>
    </submittedName>
</protein>
<comment type="similarity">
    <text evidence="2">Belongs to the SF3B1 family.</text>
</comment>
<dbReference type="GO" id="GO:0071014">
    <property type="term" value="C:post-mRNA release spliceosomal complex"/>
    <property type="evidence" value="ECO:0007669"/>
    <property type="project" value="EnsemblFungi"/>
</dbReference>
<dbReference type="InterPro" id="IPR034085">
    <property type="entry name" value="TOG"/>
</dbReference>
<dbReference type="SUPFAM" id="SSF48371">
    <property type="entry name" value="ARM repeat"/>
    <property type="match status" value="1"/>
</dbReference>
<dbReference type="Gene3D" id="1.25.10.10">
    <property type="entry name" value="Leucine-rich Repeat Variant"/>
    <property type="match status" value="4"/>
</dbReference>
<dbReference type="InterPro" id="IPR021133">
    <property type="entry name" value="HEAT_type_2"/>
</dbReference>
<dbReference type="SMART" id="SM01349">
    <property type="entry name" value="TOG"/>
    <property type="match status" value="1"/>
</dbReference>
<dbReference type="GO" id="GO:0005686">
    <property type="term" value="C:U2 snRNP"/>
    <property type="evidence" value="ECO:0007669"/>
    <property type="project" value="EnsemblFungi"/>
</dbReference>
<name>A0A0C7N1Q8_9SACH</name>
<evidence type="ECO:0000259" key="10">
    <source>
        <dbReference type="SMART" id="SM01349"/>
    </source>
</evidence>
<dbReference type="RefSeq" id="XP_022630259.1">
    <property type="nucleotide sequence ID" value="XM_022775386.1"/>
</dbReference>
<dbReference type="PANTHER" id="PTHR12097">
    <property type="entry name" value="SPLICING FACTOR 3B, SUBUNIT 1-RELATED"/>
    <property type="match status" value="1"/>
</dbReference>
<evidence type="ECO:0000256" key="1">
    <source>
        <dbReference type="ARBA" id="ARBA00004123"/>
    </source>
</evidence>
<dbReference type="Pfam" id="PF22646">
    <property type="entry name" value="PPP2R1A-like_HEAT"/>
    <property type="match status" value="1"/>
</dbReference>
<proteinExistence type="inferred from homology"/>
<keyword evidence="4" id="KW-0747">Spliceosome</keyword>
<dbReference type="AlphaFoldDB" id="A0A0C7N1Q8"/>
<evidence type="ECO:0000256" key="2">
    <source>
        <dbReference type="ARBA" id="ARBA00005754"/>
    </source>
</evidence>
<accession>A0A0C7N1Q8</accession>
<keyword evidence="6" id="KW-0508">mRNA splicing</keyword>
<dbReference type="GO" id="GO:0140727">
    <property type="term" value="P:siRNA-mediated pericentric heterochromatin formation"/>
    <property type="evidence" value="ECO:0007669"/>
    <property type="project" value="EnsemblFungi"/>
</dbReference>
<dbReference type="GO" id="GO:0071004">
    <property type="term" value="C:U2-type prespliceosome"/>
    <property type="evidence" value="ECO:0007669"/>
    <property type="project" value="EnsemblFungi"/>
</dbReference>
<dbReference type="InterPro" id="IPR038737">
    <property type="entry name" value="SF3b_su1-like"/>
</dbReference>
<dbReference type="GO" id="GO:0045292">
    <property type="term" value="P:mRNA cis splicing, via spliceosome"/>
    <property type="evidence" value="ECO:0007669"/>
    <property type="project" value="EnsemblFungi"/>
</dbReference>
<keyword evidence="5" id="KW-0677">Repeat</keyword>
<evidence type="ECO:0000256" key="5">
    <source>
        <dbReference type="ARBA" id="ARBA00022737"/>
    </source>
</evidence>
<evidence type="ECO:0000256" key="7">
    <source>
        <dbReference type="ARBA" id="ARBA00023242"/>
    </source>
</evidence>
<comment type="subcellular location">
    <subcellularLocation>
        <location evidence="1">Nucleus</location>
    </subcellularLocation>
</comment>
<organism evidence="11 12">
    <name type="scientific">Lachancea lanzarotensis</name>
    <dbReference type="NCBI Taxonomy" id="1245769"/>
    <lineage>
        <taxon>Eukaryota</taxon>
        <taxon>Fungi</taxon>
        <taxon>Dikarya</taxon>
        <taxon>Ascomycota</taxon>
        <taxon>Saccharomycotina</taxon>
        <taxon>Saccharomycetes</taxon>
        <taxon>Saccharomycetales</taxon>
        <taxon>Saccharomycetaceae</taxon>
        <taxon>Lachancea</taxon>
    </lineage>
</organism>
<evidence type="ECO:0000256" key="8">
    <source>
        <dbReference type="ARBA" id="ARBA00038332"/>
    </source>
</evidence>
<dbReference type="HOGENOM" id="CLU_002242_0_1_1"/>
<dbReference type="InterPro" id="IPR054573">
    <property type="entry name" value="PP2A/SF3B1-like_HEAT"/>
</dbReference>